<evidence type="ECO:0000313" key="3">
    <source>
        <dbReference type="Proteomes" id="UP000464013"/>
    </source>
</evidence>
<evidence type="ECO:0000259" key="1">
    <source>
        <dbReference type="Pfam" id="PF04230"/>
    </source>
</evidence>
<accession>A0A6I6ST93</accession>
<keyword evidence="3" id="KW-1185">Reference proteome</keyword>
<feature type="domain" description="Polysaccharide pyruvyl transferase" evidence="1">
    <location>
        <begin position="79"/>
        <end position="219"/>
    </location>
</feature>
<dbReference type="AlphaFoldDB" id="A0A6I6ST93"/>
<dbReference type="RefSeq" id="WP_159551952.1">
    <property type="nucleotide sequence ID" value="NZ_CP035042.1"/>
</dbReference>
<protein>
    <submittedName>
        <fullName evidence="2">Polysaccharide pyruvyl transferase family protein</fullName>
    </submittedName>
</protein>
<dbReference type="Proteomes" id="UP000464013">
    <property type="component" value="Chromosome"/>
</dbReference>
<dbReference type="KEGG" id="htx:EKK97_11365"/>
<sequence length="289" mass="31919">MTKLIPKHAREASRGFLEFALLLTVAKGKVPAVYFDRQLNVGDALTPYLIEKLTGKVAYRVRSNTVDHLLGVGSIMHLAKRRSLVWGSGIIDPEWLPGRDVLESARFFAVRGRLTLELLAANGADVATVALGDPALVMPQLYCPKRRSTKYRIGLVPHYADREAPMVRYMASQSGVRLIDVRQQPEPFIDAICECETVVSSSLHGLILSDGYCIPNLWVRFSDGLIGGEFKFHDYYSTTEAPGTRIVPIMDREAADGCMAELLAQGRVTKYLGDPARLVAAFPFSEFGC</sequence>
<organism evidence="2 3">
    <name type="scientific">Billgrantia tianxiuensis</name>
    <dbReference type="NCBI Taxonomy" id="2497861"/>
    <lineage>
        <taxon>Bacteria</taxon>
        <taxon>Pseudomonadati</taxon>
        <taxon>Pseudomonadota</taxon>
        <taxon>Gammaproteobacteria</taxon>
        <taxon>Oceanospirillales</taxon>
        <taxon>Halomonadaceae</taxon>
        <taxon>Billgrantia</taxon>
    </lineage>
</organism>
<evidence type="ECO:0000313" key="2">
    <source>
        <dbReference type="EMBL" id="QHC50073.1"/>
    </source>
</evidence>
<dbReference type="Pfam" id="PF04230">
    <property type="entry name" value="PS_pyruv_trans"/>
    <property type="match status" value="1"/>
</dbReference>
<dbReference type="OrthoDB" id="9803627at2"/>
<proteinExistence type="predicted"/>
<name>A0A6I6ST93_9GAMM</name>
<dbReference type="EMBL" id="CP035042">
    <property type="protein sequence ID" value="QHC50073.1"/>
    <property type="molecule type" value="Genomic_DNA"/>
</dbReference>
<reference evidence="2 3" key="1">
    <citation type="submission" date="2019-01" db="EMBL/GenBank/DDBJ databases">
        <title>Complete genome of a denitifying bacterium Halomons sp. BC-M4-5.</title>
        <authorList>
            <person name="Wang L."/>
            <person name="Shao Z."/>
        </authorList>
    </citation>
    <scope>NUCLEOTIDE SEQUENCE [LARGE SCALE GENOMIC DNA]</scope>
    <source>
        <strain evidence="2 3">BC-M4-5</strain>
    </source>
</reference>
<gene>
    <name evidence="2" type="ORF">EKK97_11365</name>
</gene>
<keyword evidence="2" id="KW-0808">Transferase</keyword>
<dbReference type="InterPro" id="IPR007345">
    <property type="entry name" value="Polysacch_pyruvyl_Trfase"/>
</dbReference>
<dbReference type="GO" id="GO:0016740">
    <property type="term" value="F:transferase activity"/>
    <property type="evidence" value="ECO:0007669"/>
    <property type="project" value="UniProtKB-KW"/>
</dbReference>